<organism evidence="1 2">
    <name type="scientific">Catenuloplanes atrovinosus</name>
    <dbReference type="NCBI Taxonomy" id="137266"/>
    <lineage>
        <taxon>Bacteria</taxon>
        <taxon>Bacillati</taxon>
        <taxon>Actinomycetota</taxon>
        <taxon>Actinomycetes</taxon>
        <taxon>Micromonosporales</taxon>
        <taxon>Micromonosporaceae</taxon>
        <taxon>Catenuloplanes</taxon>
    </lineage>
</organism>
<keyword evidence="2" id="KW-1185">Reference proteome</keyword>
<dbReference type="GO" id="GO:0005840">
    <property type="term" value="C:ribosome"/>
    <property type="evidence" value="ECO:0007669"/>
    <property type="project" value="UniProtKB-KW"/>
</dbReference>
<keyword evidence="1" id="KW-0689">Ribosomal protein</keyword>
<dbReference type="EMBL" id="JAVDYB010000001">
    <property type="protein sequence ID" value="MDR7280968.1"/>
    <property type="molecule type" value="Genomic_DNA"/>
</dbReference>
<comment type="caution">
    <text evidence="1">The sequence shown here is derived from an EMBL/GenBank/DDBJ whole genome shotgun (WGS) entry which is preliminary data.</text>
</comment>
<name>A0AAE3YZ24_9ACTN</name>
<sequence length="52" mass="5952">MSERAAPLYCPYCGDEDLRPHAETHGAWECRSCVRVFSIKFIGILREAVNPR</sequence>
<dbReference type="AlphaFoldDB" id="A0AAE3YZ24"/>
<evidence type="ECO:0000313" key="2">
    <source>
        <dbReference type="Proteomes" id="UP001183643"/>
    </source>
</evidence>
<keyword evidence="1" id="KW-0687">Ribonucleoprotein</keyword>
<evidence type="ECO:0000313" key="1">
    <source>
        <dbReference type="EMBL" id="MDR7280968.1"/>
    </source>
</evidence>
<accession>A0AAE3YZ24</accession>
<reference evidence="1" key="1">
    <citation type="submission" date="2023-07" db="EMBL/GenBank/DDBJ databases">
        <title>Sequencing the genomes of 1000 actinobacteria strains.</title>
        <authorList>
            <person name="Klenk H.-P."/>
        </authorList>
    </citation>
    <scope>NUCLEOTIDE SEQUENCE</scope>
    <source>
        <strain evidence="1">DSM 44707</strain>
    </source>
</reference>
<proteinExistence type="predicted"/>
<protein>
    <submittedName>
        <fullName evidence="1">Ribosomal protein L37AE/L43A</fullName>
    </submittedName>
</protein>
<gene>
    <name evidence="1" type="ORF">J2S41_007746</name>
</gene>
<dbReference type="Proteomes" id="UP001183643">
    <property type="component" value="Unassembled WGS sequence"/>
</dbReference>